<evidence type="ECO:0000313" key="5">
    <source>
        <dbReference type="EMBL" id="WAR04991.1"/>
    </source>
</evidence>
<evidence type="ECO:0000256" key="2">
    <source>
        <dbReference type="ARBA" id="ARBA00022614"/>
    </source>
</evidence>
<dbReference type="Proteomes" id="UP001164746">
    <property type="component" value="Chromosome 5"/>
</dbReference>
<dbReference type="InterPro" id="IPR035979">
    <property type="entry name" value="RBD_domain_sf"/>
</dbReference>
<dbReference type="EMBL" id="CP111016">
    <property type="protein sequence ID" value="WAR04991.1"/>
    <property type="molecule type" value="Genomic_DNA"/>
</dbReference>
<keyword evidence="3" id="KW-0677">Repeat</keyword>
<protein>
    <submittedName>
        <fullName evidence="5">NALP5-like protein</fullName>
    </submittedName>
</protein>
<evidence type="ECO:0000256" key="4">
    <source>
        <dbReference type="SAM" id="MobiDB-lite"/>
    </source>
</evidence>
<organism evidence="5 6">
    <name type="scientific">Mya arenaria</name>
    <name type="common">Soft-shell clam</name>
    <dbReference type="NCBI Taxonomy" id="6604"/>
    <lineage>
        <taxon>Eukaryota</taxon>
        <taxon>Metazoa</taxon>
        <taxon>Spiralia</taxon>
        <taxon>Lophotrochozoa</taxon>
        <taxon>Mollusca</taxon>
        <taxon>Bivalvia</taxon>
        <taxon>Autobranchia</taxon>
        <taxon>Heteroconchia</taxon>
        <taxon>Euheterodonta</taxon>
        <taxon>Imparidentia</taxon>
        <taxon>Neoheterodontei</taxon>
        <taxon>Myida</taxon>
        <taxon>Myoidea</taxon>
        <taxon>Myidae</taxon>
        <taxon>Mya</taxon>
    </lineage>
</organism>
<dbReference type="SUPFAM" id="SSF52047">
    <property type="entry name" value="RNI-like"/>
    <property type="match status" value="2"/>
</dbReference>
<feature type="compositionally biased region" description="Polar residues" evidence="4">
    <location>
        <begin position="123"/>
        <end position="137"/>
    </location>
</feature>
<name>A0ABY7ECW3_MYAAR</name>
<dbReference type="InterPro" id="IPR001611">
    <property type="entry name" value="Leu-rich_rpt"/>
</dbReference>
<feature type="compositionally biased region" description="Polar residues" evidence="4">
    <location>
        <begin position="54"/>
        <end position="78"/>
    </location>
</feature>
<dbReference type="PANTHER" id="PTHR24113:SF12">
    <property type="entry name" value="RAN GTPASE-ACTIVATING PROTEIN 1"/>
    <property type="match status" value="1"/>
</dbReference>
<evidence type="ECO:0000256" key="3">
    <source>
        <dbReference type="ARBA" id="ARBA00022737"/>
    </source>
</evidence>
<dbReference type="SUPFAM" id="SSF54928">
    <property type="entry name" value="RNA-binding domain, RBD"/>
    <property type="match status" value="1"/>
</dbReference>
<dbReference type="InterPro" id="IPR027038">
    <property type="entry name" value="RanGap"/>
</dbReference>
<reference evidence="5" key="1">
    <citation type="submission" date="2022-11" db="EMBL/GenBank/DDBJ databases">
        <title>Centuries of genome instability and evolution in soft-shell clam transmissible cancer (bioRxiv).</title>
        <authorList>
            <person name="Hart S.F.M."/>
            <person name="Yonemitsu M.A."/>
            <person name="Giersch R.M."/>
            <person name="Beal B.F."/>
            <person name="Arriagada G."/>
            <person name="Davis B.W."/>
            <person name="Ostrander E.A."/>
            <person name="Goff S.P."/>
            <person name="Metzger M.J."/>
        </authorList>
    </citation>
    <scope>NUCLEOTIDE SEQUENCE</scope>
    <source>
        <strain evidence="5">MELC-2E11</strain>
        <tissue evidence="5">Siphon/mantle</tissue>
    </source>
</reference>
<accession>A0ABY7ECW3</accession>
<keyword evidence="2" id="KW-0433">Leucine-rich repeat</keyword>
<proteinExistence type="predicted"/>
<evidence type="ECO:0000256" key="1">
    <source>
        <dbReference type="ARBA" id="ARBA00022468"/>
    </source>
</evidence>
<gene>
    <name evidence="5" type="ORF">MAR_020360</name>
</gene>
<dbReference type="Pfam" id="PF13516">
    <property type="entry name" value="LRR_6"/>
    <property type="match status" value="2"/>
</dbReference>
<feature type="region of interest" description="Disordered" evidence="4">
    <location>
        <begin position="1"/>
        <end position="28"/>
    </location>
</feature>
<evidence type="ECO:0000313" key="6">
    <source>
        <dbReference type="Proteomes" id="UP001164746"/>
    </source>
</evidence>
<feature type="region of interest" description="Disordered" evidence="4">
    <location>
        <begin position="44"/>
        <end position="143"/>
    </location>
</feature>
<keyword evidence="6" id="KW-1185">Reference proteome</keyword>
<sequence>MTLIVSNHGESYGRRRLTKTDLKSSTTSQRTNIITYTIHGTELQTIMGSGPSKPKTSGAPNKSNNSGGETLADTQKTSKVPPADEKMSKVPSAAEKNPQVPPAEEKIPHSTATPIEPKLNQKPEPSTNTSEKLTESQAEVPVEEKLIDEGPKEQLKFDCALKSACLLDLDLSFNQMGPQCLRALCLAMCYNTSILSLNLADNKSDTDTAVQSIGMTDMAPVLGAKYRNDRHGSCFRCESIGMTDCRLLIEGLLENSSITDFDMSRNDVSDKAGFGKAMAQCLLKTDCCLSSVCLSRCELTGTTISELQKGLYGNTSLCELNLTGAQMDSLGQLAGFVIMAASHPCLTNLSLDSVRCKSSSLTGDGDTPSNLRKLCYGLNEGDGLSPKVKLFPNLHYLNIRLCPILHEEVAEIGQYISGASSSITTVVLDGLKLSSVDVIKHVVANPKTNKLQTLSIGGCSLDDSDLIPLCDAFRNGLPLSMLKLSANRITDAGVTTLVEAILKCKSQTLGDDGAKTLAKLFTSKSKLHSLNISANNIGKIGLMSVCGLVAGKSPLTTLHIYNQTEKLDEGPINEIYSQLAKSLGYKVQFEFDKVKVGCCDFPANLPDGLLVNLTDMGGHTGCVGQAMDSRCIQTDFIQDRLPYLDFNNIMKISCFLKGHSSGECVWSETEWKMITGADRPTTDAPSWLQVPNMRDRCLYISNLPGTATLQKFEAMLEMDADCNVEETNLMKDPVTRNINGVGWTVMGDQGSVQKAMDYFNSGEAKIFGQAIMLSEVKVKVDNEASAELEKLAQADREKRQKLRDKEESEHRTLIINTTEASWKRHAYRLAHPAYADGRIW</sequence>
<dbReference type="Gene3D" id="3.80.10.10">
    <property type="entry name" value="Ribonuclease Inhibitor"/>
    <property type="match status" value="4"/>
</dbReference>
<dbReference type="SMART" id="SM00368">
    <property type="entry name" value="LRR_RI"/>
    <property type="match status" value="5"/>
</dbReference>
<dbReference type="PANTHER" id="PTHR24113">
    <property type="entry name" value="RAN GTPASE-ACTIVATING PROTEIN 1"/>
    <property type="match status" value="1"/>
</dbReference>
<dbReference type="InterPro" id="IPR032675">
    <property type="entry name" value="LRR_dom_sf"/>
</dbReference>
<keyword evidence="1" id="KW-0343">GTPase activation</keyword>